<name>A0A3S0YPH0_9GAMM</name>
<gene>
    <name evidence="1" type="ORF">ELY37_03030</name>
</gene>
<evidence type="ECO:0000313" key="1">
    <source>
        <dbReference type="EMBL" id="RUR48838.1"/>
    </source>
</evidence>
<evidence type="ECO:0000313" key="2">
    <source>
        <dbReference type="Proteomes" id="UP000286912"/>
    </source>
</evidence>
<dbReference type="AlphaFoldDB" id="A0A3S0YPH0"/>
<organism evidence="1 2">
    <name type="scientific">Vreelandella populi</name>
    <dbReference type="NCBI Taxonomy" id="2498858"/>
    <lineage>
        <taxon>Bacteria</taxon>
        <taxon>Pseudomonadati</taxon>
        <taxon>Pseudomonadota</taxon>
        <taxon>Gammaproteobacteria</taxon>
        <taxon>Oceanospirillales</taxon>
        <taxon>Halomonadaceae</taxon>
        <taxon>Vreelandella</taxon>
    </lineage>
</organism>
<accession>A0A3S0YPH0</accession>
<comment type="caution">
    <text evidence="1">The sequence shown here is derived from an EMBL/GenBank/DDBJ whole genome shotgun (WGS) entry which is preliminary data.</text>
</comment>
<dbReference type="Proteomes" id="UP000286912">
    <property type="component" value="Unassembled WGS sequence"/>
</dbReference>
<dbReference type="EMBL" id="RZHD01000003">
    <property type="protein sequence ID" value="RUR48838.1"/>
    <property type="molecule type" value="Genomic_DNA"/>
</dbReference>
<dbReference type="RefSeq" id="WP_126981502.1">
    <property type="nucleotide sequence ID" value="NZ_RZHD01000003.1"/>
</dbReference>
<protein>
    <submittedName>
        <fullName evidence="1">Uncharacterized protein</fullName>
    </submittedName>
</protein>
<sequence>MKVLGNEGMPCDELDSFLDDVGLLTDPVDADDQAVRENYMLIHRAIKLLLVSGNLDREKLAQAIELAENL</sequence>
<proteinExistence type="predicted"/>
<reference evidence="1 2" key="1">
    <citation type="submission" date="2018-12" db="EMBL/GenBank/DDBJ databases">
        <title>three novel Halomonas strain isolated from plants.</title>
        <authorList>
            <person name="Sun C."/>
        </authorList>
    </citation>
    <scope>NUCLEOTIDE SEQUENCE [LARGE SCALE GENOMIC DNA]</scope>
    <source>
        <strain evidence="1 2">RC</strain>
    </source>
</reference>
<keyword evidence="2" id="KW-1185">Reference proteome</keyword>